<organism evidence="2 3">
    <name type="scientific">Pleurotus ostreatus (strain PC15)</name>
    <name type="common">Oyster mushroom</name>
    <dbReference type="NCBI Taxonomy" id="1137138"/>
    <lineage>
        <taxon>Eukaryota</taxon>
        <taxon>Fungi</taxon>
        <taxon>Dikarya</taxon>
        <taxon>Basidiomycota</taxon>
        <taxon>Agaricomycotina</taxon>
        <taxon>Agaricomycetes</taxon>
        <taxon>Agaricomycetidae</taxon>
        <taxon>Agaricales</taxon>
        <taxon>Pleurotineae</taxon>
        <taxon>Pleurotaceae</taxon>
        <taxon>Pleurotus</taxon>
    </lineage>
</organism>
<dbReference type="InParanoid" id="A0A067NYP6"/>
<sequence>LMFNNASLIHSLKGNVDQDKEPRPLARPRVSSEPCLPERLPSGGFLQREAEYSAPRAILRQLRRSPSPPQTPVDEEADEDEEQTTILTDTPESPMDAPPSPTFSIKSAVRSVLRAKSFQQRPQSTPWKEPQPFEVFRAVEQKDIMFLMEIRDRAFPLLLRKTGDATPLLHAMRIGQSHRDVAIILVGAFSRWVNNLEDVEIVKPKTRVLLKALRANLKLAIDLGLAKSQSDLTASFMQTLIMSEGERWVRDQASNVSLALRAGTAGKPVETASAAVRRFTTKELGKASLIAALEDYIANATVDLLVLGAWAWATETIDAQLIPIVPLQTYYFARDDRVFKALCDRLRQHESELPKLSRRLRWQLRVLKVALEGKTTTFRRKVELLSGELDEGDGL</sequence>
<dbReference type="OrthoDB" id="3005035at2759"/>
<feature type="compositionally biased region" description="Acidic residues" evidence="1">
    <location>
        <begin position="73"/>
        <end position="83"/>
    </location>
</feature>
<feature type="region of interest" description="Disordered" evidence="1">
    <location>
        <begin position="14"/>
        <end position="101"/>
    </location>
</feature>
<proteinExistence type="predicted"/>
<dbReference type="HOGENOM" id="CLU_056587_0_0_1"/>
<dbReference type="Proteomes" id="UP000027073">
    <property type="component" value="Unassembled WGS sequence"/>
</dbReference>
<name>A0A067NYP6_PLEO1</name>
<gene>
    <name evidence="2" type="ORF">PLEOSDRAFT_1038279</name>
</gene>
<dbReference type="VEuPathDB" id="FungiDB:PLEOSDRAFT_1038279"/>
<evidence type="ECO:0000256" key="1">
    <source>
        <dbReference type="SAM" id="MobiDB-lite"/>
    </source>
</evidence>
<accession>A0A067NYP6</accession>
<reference evidence="3" key="1">
    <citation type="journal article" date="2014" name="Proc. Natl. Acad. Sci. U.S.A.">
        <title>Extensive sampling of basidiomycete genomes demonstrates inadequacy of the white-rot/brown-rot paradigm for wood decay fungi.</title>
        <authorList>
            <person name="Riley R."/>
            <person name="Salamov A.A."/>
            <person name="Brown D.W."/>
            <person name="Nagy L.G."/>
            <person name="Floudas D."/>
            <person name="Held B.W."/>
            <person name="Levasseur A."/>
            <person name="Lombard V."/>
            <person name="Morin E."/>
            <person name="Otillar R."/>
            <person name="Lindquist E.A."/>
            <person name="Sun H."/>
            <person name="LaButti K.M."/>
            <person name="Schmutz J."/>
            <person name="Jabbour D."/>
            <person name="Luo H."/>
            <person name="Baker S.E."/>
            <person name="Pisabarro A.G."/>
            <person name="Walton J.D."/>
            <person name="Blanchette R.A."/>
            <person name="Henrissat B."/>
            <person name="Martin F."/>
            <person name="Cullen D."/>
            <person name="Hibbett D.S."/>
            <person name="Grigoriev I.V."/>
        </authorList>
    </citation>
    <scope>NUCLEOTIDE SEQUENCE [LARGE SCALE GENOMIC DNA]</scope>
    <source>
        <strain evidence="3">PC15</strain>
    </source>
</reference>
<dbReference type="AlphaFoldDB" id="A0A067NYP6"/>
<dbReference type="EMBL" id="KL198007">
    <property type="protein sequence ID" value="KDQ29262.1"/>
    <property type="molecule type" value="Genomic_DNA"/>
</dbReference>
<evidence type="ECO:0000313" key="2">
    <source>
        <dbReference type="EMBL" id="KDQ29262.1"/>
    </source>
</evidence>
<feature type="non-terminal residue" evidence="2">
    <location>
        <position position="1"/>
    </location>
</feature>
<evidence type="ECO:0000313" key="3">
    <source>
        <dbReference type="Proteomes" id="UP000027073"/>
    </source>
</evidence>
<protein>
    <submittedName>
        <fullName evidence="2">Uncharacterized protein</fullName>
    </submittedName>
</protein>